<sequence>MGSTWWVVIEEQGGTGDGRGWSVADAAPYPGRDVAEGEAYLLAKQHRPPRPWSPQGRTVLRVSDGYLVLVKGKTDVWQFRVTLGEQVGG</sequence>
<dbReference type="RefSeq" id="WP_285451096.1">
    <property type="nucleotide sequence ID" value="NZ_CP127173.1"/>
</dbReference>
<dbReference type="Proteomes" id="UP001227101">
    <property type="component" value="Chromosome"/>
</dbReference>
<evidence type="ECO:0000313" key="2">
    <source>
        <dbReference type="Proteomes" id="UP001227101"/>
    </source>
</evidence>
<dbReference type="EMBL" id="CP127173">
    <property type="protein sequence ID" value="WIV54455.1"/>
    <property type="molecule type" value="Genomic_DNA"/>
</dbReference>
<gene>
    <name evidence="1" type="ORF">QP939_37220</name>
</gene>
<proteinExistence type="predicted"/>
<accession>A0ABY8XFP4</accession>
<reference evidence="1 2" key="1">
    <citation type="submission" date="2023-06" db="EMBL/GenBank/DDBJ databases">
        <authorList>
            <person name="Oyuntsetseg B."/>
            <person name="Kim S.B."/>
        </authorList>
    </citation>
    <scope>NUCLEOTIDE SEQUENCE [LARGE SCALE GENOMIC DNA]</scope>
    <source>
        <strain evidence="1 2">2-2</strain>
    </source>
</reference>
<evidence type="ECO:0000313" key="1">
    <source>
        <dbReference type="EMBL" id="WIV54455.1"/>
    </source>
</evidence>
<keyword evidence="2" id="KW-1185">Reference proteome</keyword>
<organism evidence="1 2">
    <name type="scientific">Amycolatopsis nalaikhensis</name>
    <dbReference type="NCBI Taxonomy" id="715472"/>
    <lineage>
        <taxon>Bacteria</taxon>
        <taxon>Bacillati</taxon>
        <taxon>Actinomycetota</taxon>
        <taxon>Actinomycetes</taxon>
        <taxon>Pseudonocardiales</taxon>
        <taxon>Pseudonocardiaceae</taxon>
        <taxon>Amycolatopsis</taxon>
    </lineage>
</organism>
<protein>
    <submittedName>
        <fullName evidence="1">Uncharacterized protein</fullName>
    </submittedName>
</protein>
<name>A0ABY8XFP4_9PSEU</name>